<keyword evidence="1" id="KW-0812">Transmembrane</keyword>
<dbReference type="EMBL" id="LAZR01001440">
    <property type="protein sequence ID" value="KKN44626.1"/>
    <property type="molecule type" value="Genomic_DNA"/>
</dbReference>
<name>A0A0F9T6L4_9ZZZZ</name>
<protein>
    <submittedName>
        <fullName evidence="2">Uncharacterized protein</fullName>
    </submittedName>
</protein>
<keyword evidence="1" id="KW-0472">Membrane</keyword>
<feature type="non-terminal residue" evidence="2">
    <location>
        <position position="1"/>
    </location>
</feature>
<feature type="transmembrane region" description="Helical" evidence="1">
    <location>
        <begin position="6"/>
        <end position="26"/>
    </location>
</feature>
<proteinExistence type="predicted"/>
<keyword evidence="1" id="KW-1133">Transmembrane helix</keyword>
<organism evidence="2">
    <name type="scientific">marine sediment metagenome</name>
    <dbReference type="NCBI Taxonomy" id="412755"/>
    <lineage>
        <taxon>unclassified sequences</taxon>
        <taxon>metagenomes</taxon>
        <taxon>ecological metagenomes</taxon>
    </lineage>
</organism>
<dbReference type="AlphaFoldDB" id="A0A0F9T6L4"/>
<comment type="caution">
    <text evidence="2">The sequence shown here is derived from an EMBL/GenBank/DDBJ whole genome shotgun (WGS) entry which is preliminary data.</text>
</comment>
<gene>
    <name evidence="2" type="ORF">LCGC14_0691310</name>
</gene>
<sequence>ILFDGLLGVIAGLVVVLIHVSYTKLFKK</sequence>
<evidence type="ECO:0000256" key="1">
    <source>
        <dbReference type="SAM" id="Phobius"/>
    </source>
</evidence>
<accession>A0A0F9T6L4</accession>
<evidence type="ECO:0000313" key="2">
    <source>
        <dbReference type="EMBL" id="KKN44626.1"/>
    </source>
</evidence>
<reference evidence="2" key="1">
    <citation type="journal article" date="2015" name="Nature">
        <title>Complex archaea that bridge the gap between prokaryotes and eukaryotes.</title>
        <authorList>
            <person name="Spang A."/>
            <person name="Saw J.H."/>
            <person name="Jorgensen S.L."/>
            <person name="Zaremba-Niedzwiedzka K."/>
            <person name="Martijn J."/>
            <person name="Lind A.E."/>
            <person name="van Eijk R."/>
            <person name="Schleper C."/>
            <person name="Guy L."/>
            <person name="Ettema T.J."/>
        </authorList>
    </citation>
    <scope>NUCLEOTIDE SEQUENCE</scope>
</reference>